<dbReference type="PIRSF" id="PIRSF017184">
    <property type="entry name" value="Nnr"/>
    <property type="match status" value="1"/>
</dbReference>
<evidence type="ECO:0000256" key="16">
    <source>
        <dbReference type="ARBA" id="ARBA00049209"/>
    </source>
</evidence>
<comment type="catalytic activity">
    <reaction evidence="15 17 18">
        <text>(6S)-NADHX + ADP = AMP + phosphate + NADH + H(+)</text>
        <dbReference type="Rhea" id="RHEA:32223"/>
        <dbReference type="ChEBI" id="CHEBI:15378"/>
        <dbReference type="ChEBI" id="CHEBI:43474"/>
        <dbReference type="ChEBI" id="CHEBI:57945"/>
        <dbReference type="ChEBI" id="CHEBI:64074"/>
        <dbReference type="ChEBI" id="CHEBI:456215"/>
        <dbReference type="ChEBI" id="CHEBI:456216"/>
        <dbReference type="EC" id="4.2.1.136"/>
    </reaction>
</comment>
<keyword evidence="12 17" id="KW-0456">Lyase</keyword>
<comment type="cofactor">
    <cofactor evidence="17">
        <name>Mg(2+)</name>
        <dbReference type="ChEBI" id="CHEBI:18420"/>
    </cofactor>
</comment>
<dbReference type="InterPro" id="IPR030677">
    <property type="entry name" value="Nnr"/>
</dbReference>
<dbReference type="HAMAP" id="MF_01965">
    <property type="entry name" value="NADHX_dehydratase"/>
    <property type="match status" value="1"/>
</dbReference>
<feature type="binding site" evidence="17">
    <location>
        <position position="409"/>
    </location>
    <ligand>
        <name>AMP</name>
        <dbReference type="ChEBI" id="CHEBI:456215"/>
    </ligand>
</feature>
<evidence type="ECO:0000256" key="17">
    <source>
        <dbReference type="HAMAP-Rule" id="MF_01965"/>
    </source>
</evidence>
<evidence type="ECO:0000256" key="1">
    <source>
        <dbReference type="ARBA" id="ARBA00000013"/>
    </source>
</evidence>
<keyword evidence="13" id="KW-0511">Multifunctional enzyme</keyword>
<dbReference type="Proteomes" id="UP001337681">
    <property type="component" value="Unassembled WGS sequence"/>
</dbReference>
<keyword evidence="7 17" id="KW-0067">ATP-binding</keyword>
<comment type="catalytic activity">
    <reaction evidence="2 18">
        <text>(6R)-NADPHX = (6S)-NADPHX</text>
        <dbReference type="Rhea" id="RHEA:32227"/>
        <dbReference type="ChEBI" id="CHEBI:64076"/>
        <dbReference type="ChEBI" id="CHEBI:64077"/>
        <dbReference type="EC" id="5.1.99.6"/>
    </reaction>
</comment>
<evidence type="ECO:0000259" key="19">
    <source>
        <dbReference type="PROSITE" id="PS51383"/>
    </source>
</evidence>
<accession>A0ABU7GYG3</accession>
<evidence type="ECO:0000256" key="6">
    <source>
        <dbReference type="ARBA" id="ARBA00022741"/>
    </source>
</evidence>
<feature type="binding site" evidence="17">
    <location>
        <begin position="380"/>
        <end position="384"/>
    </location>
    <ligand>
        <name>AMP</name>
        <dbReference type="ChEBI" id="CHEBI:456215"/>
    </ligand>
</feature>
<keyword evidence="10 17" id="KW-0520">NAD</keyword>
<keyword evidence="21" id="KW-1185">Reference proteome</keyword>
<organism evidence="20 21">
    <name type="scientific">Pedobacter flavus</name>
    <dbReference type="NCBI Taxonomy" id="3113906"/>
    <lineage>
        <taxon>Bacteria</taxon>
        <taxon>Pseudomonadati</taxon>
        <taxon>Bacteroidota</taxon>
        <taxon>Sphingobacteriia</taxon>
        <taxon>Sphingobacteriales</taxon>
        <taxon>Sphingobacteriaceae</taxon>
        <taxon>Pedobacter</taxon>
    </lineage>
</organism>
<dbReference type="PROSITE" id="PS51383">
    <property type="entry name" value="YJEF_C_3"/>
    <property type="match status" value="1"/>
</dbReference>
<feature type="binding site" evidence="17">
    <location>
        <position position="345"/>
    </location>
    <ligand>
        <name>(6S)-NADPHX</name>
        <dbReference type="ChEBI" id="CHEBI:64076"/>
    </ligand>
</feature>
<dbReference type="CDD" id="cd01171">
    <property type="entry name" value="YXKO-related"/>
    <property type="match status" value="1"/>
</dbReference>
<comment type="caution">
    <text evidence="20">The sequence shown here is derived from an EMBL/GenBank/DDBJ whole genome shotgun (WGS) entry which is preliminary data.</text>
</comment>
<evidence type="ECO:0000256" key="7">
    <source>
        <dbReference type="ARBA" id="ARBA00022840"/>
    </source>
</evidence>
<dbReference type="SUPFAM" id="SSF64153">
    <property type="entry name" value="YjeF N-terminal domain-like"/>
    <property type="match status" value="1"/>
</dbReference>
<evidence type="ECO:0000256" key="5">
    <source>
        <dbReference type="ARBA" id="ARBA00022723"/>
    </source>
</evidence>
<feature type="binding site" evidence="17">
    <location>
        <position position="297"/>
    </location>
    <ligand>
        <name>(6S)-NADPHX</name>
        <dbReference type="ChEBI" id="CHEBI:64076"/>
    </ligand>
</feature>
<evidence type="ECO:0000313" key="20">
    <source>
        <dbReference type="EMBL" id="MEE1884058.1"/>
    </source>
</evidence>
<comment type="cofactor">
    <cofactor evidence="18">
        <name>K(+)</name>
        <dbReference type="ChEBI" id="CHEBI:29103"/>
    </cofactor>
    <text evidence="18">Binds 1 potassium ion per subunit.</text>
</comment>
<comment type="catalytic activity">
    <reaction evidence="16 17 18">
        <text>(6S)-NADPHX + ADP = AMP + phosphate + NADPH + H(+)</text>
        <dbReference type="Rhea" id="RHEA:32235"/>
        <dbReference type="ChEBI" id="CHEBI:15378"/>
        <dbReference type="ChEBI" id="CHEBI:43474"/>
        <dbReference type="ChEBI" id="CHEBI:57783"/>
        <dbReference type="ChEBI" id="CHEBI:64076"/>
        <dbReference type="ChEBI" id="CHEBI:456215"/>
        <dbReference type="ChEBI" id="CHEBI:456216"/>
        <dbReference type="EC" id="4.2.1.136"/>
    </reaction>
</comment>
<comment type="catalytic activity">
    <reaction evidence="1 18">
        <text>(6R)-NADHX = (6S)-NADHX</text>
        <dbReference type="Rhea" id="RHEA:32215"/>
        <dbReference type="ChEBI" id="CHEBI:64074"/>
        <dbReference type="ChEBI" id="CHEBI:64075"/>
        <dbReference type="EC" id="5.1.99.6"/>
    </reaction>
</comment>
<dbReference type="PROSITE" id="PS01050">
    <property type="entry name" value="YJEF_C_2"/>
    <property type="match status" value="1"/>
</dbReference>
<dbReference type="InterPro" id="IPR017953">
    <property type="entry name" value="Carbohydrate_kinase_pred_CS"/>
</dbReference>
<keyword evidence="6 17" id="KW-0547">Nucleotide-binding</keyword>
<evidence type="ECO:0000256" key="3">
    <source>
        <dbReference type="ARBA" id="ARBA00006001"/>
    </source>
</evidence>
<gene>
    <name evidence="17" type="primary">nnrD</name>
    <name evidence="20" type="ORF">VRU49_01380</name>
</gene>
<comment type="similarity">
    <text evidence="4 18">In the C-terminal section; belongs to the NnrD/CARKD family.</text>
</comment>
<evidence type="ECO:0000256" key="15">
    <source>
        <dbReference type="ARBA" id="ARBA00048238"/>
    </source>
</evidence>
<comment type="similarity">
    <text evidence="3 18">In the N-terminal section; belongs to the NnrE/AIBP family.</text>
</comment>
<dbReference type="InterPro" id="IPR004443">
    <property type="entry name" value="YjeF_N_dom"/>
</dbReference>
<comment type="function">
    <text evidence="14 18">Bifunctional enzyme that catalyzes the epimerization of the S- and R-forms of NAD(P)HX and the dehydration of the S-form of NAD(P)HX at the expense of ADP, which is converted to AMP. This allows the repair of both epimers of NAD(P)HX, a damaged form of NAD(P)H that is a result of enzymatic or heat-dependent hydration.</text>
</comment>
<dbReference type="InterPro" id="IPR036652">
    <property type="entry name" value="YjeF_N_dom_sf"/>
</dbReference>
<name>A0ABU7GYG3_9SPHI</name>
<dbReference type="SUPFAM" id="SSF53613">
    <property type="entry name" value="Ribokinase-like"/>
    <property type="match status" value="1"/>
</dbReference>
<dbReference type="Gene3D" id="3.40.50.10260">
    <property type="entry name" value="YjeF N-terminal domain"/>
    <property type="match status" value="1"/>
</dbReference>
<dbReference type="Pfam" id="PF01256">
    <property type="entry name" value="Carb_kinase"/>
    <property type="match status" value="1"/>
</dbReference>
<dbReference type="InterPro" id="IPR029056">
    <property type="entry name" value="Ribokinase-like"/>
</dbReference>
<evidence type="ECO:0000256" key="18">
    <source>
        <dbReference type="PIRNR" id="PIRNR017184"/>
    </source>
</evidence>
<protein>
    <recommendedName>
        <fullName evidence="17">ADP-dependent (S)-NAD(P)H-hydrate dehydratase</fullName>
        <ecNumber evidence="17">4.2.1.136</ecNumber>
    </recommendedName>
    <alternativeName>
        <fullName evidence="17">ADP-dependent NAD(P)HX dehydratase</fullName>
    </alternativeName>
</protein>
<evidence type="ECO:0000256" key="10">
    <source>
        <dbReference type="ARBA" id="ARBA00023027"/>
    </source>
</evidence>
<feature type="binding site" evidence="17">
    <location>
        <position position="239"/>
    </location>
    <ligand>
        <name>(6S)-NADPHX</name>
        <dbReference type="ChEBI" id="CHEBI:64076"/>
    </ligand>
</feature>
<evidence type="ECO:0000256" key="9">
    <source>
        <dbReference type="ARBA" id="ARBA00022958"/>
    </source>
</evidence>
<keyword evidence="11 18" id="KW-0413">Isomerase</keyword>
<dbReference type="PANTHER" id="PTHR12592:SF0">
    <property type="entry name" value="ATP-DEPENDENT (S)-NAD(P)H-HYDRATE DEHYDRATASE"/>
    <property type="match status" value="1"/>
</dbReference>
<dbReference type="Gene3D" id="3.40.1190.20">
    <property type="match status" value="1"/>
</dbReference>
<evidence type="ECO:0000256" key="11">
    <source>
        <dbReference type="ARBA" id="ARBA00023235"/>
    </source>
</evidence>
<feature type="binding site" evidence="17">
    <location>
        <position position="410"/>
    </location>
    <ligand>
        <name>(6S)-NADPHX</name>
        <dbReference type="ChEBI" id="CHEBI:64076"/>
    </ligand>
</feature>
<evidence type="ECO:0000256" key="14">
    <source>
        <dbReference type="ARBA" id="ARBA00025153"/>
    </source>
</evidence>
<sequence>MQNLSDLNQVQYLAKAKASKYLDAYIDEFIEAFIPSIDKAEIGVLIGNSFKGTVGLKIANRLKKLSFTVSTYYVFNEETDDASFIKVPNSAWLSIENIKGIKETVLIDAINFSDNTLNNDYATNIYRAINSLNAKIYAIDYPSGFPTEGAIKSELEAIKCITSFTCFAPKINFFFPESAFFINDFQVLLPNHKLSLQNNWQLSSENLISRILKPRSKFSHKGSYGHTLIIGGSTYTMGAALLSCSGSLYSGAGLTTACIPESGLTALNTALPEVMYLSRSDLGKDLSKYSAIAFGCGIGVSDEVVSWLNFAIEQPLIIDADGINVLSAHKSFLNKLKPGSIITPHIKEFDRLFGEHNNWWERIETATKKAKELQVFIVLKNQYSFIITPSDVVYINQSGNPAMSSGGMGDVLTGIITGLLAQGYSAEEACIIGCFIHGKAADELSKTQNNVIASAVAKEIPKVIKNLMKGN</sequence>
<dbReference type="EC" id="4.2.1.136" evidence="17"/>
<comment type="similarity">
    <text evidence="17">Belongs to the NnrD/CARKD family.</text>
</comment>
<evidence type="ECO:0000256" key="13">
    <source>
        <dbReference type="ARBA" id="ARBA00023268"/>
    </source>
</evidence>
<keyword evidence="9 18" id="KW-0630">Potassium</keyword>
<dbReference type="RefSeq" id="WP_330144976.1">
    <property type="nucleotide sequence ID" value="NZ_JAZDQU010000001.1"/>
</dbReference>
<dbReference type="EMBL" id="JAZDQU010000001">
    <property type="protein sequence ID" value="MEE1884058.1"/>
    <property type="molecule type" value="Genomic_DNA"/>
</dbReference>
<dbReference type="NCBIfam" id="TIGR00196">
    <property type="entry name" value="yjeF_cterm"/>
    <property type="match status" value="1"/>
</dbReference>
<evidence type="ECO:0000256" key="12">
    <source>
        <dbReference type="ARBA" id="ARBA00023239"/>
    </source>
</evidence>
<keyword evidence="5 18" id="KW-0479">Metal-binding</keyword>
<reference evidence="20 21" key="1">
    <citation type="submission" date="2024-01" db="EMBL/GenBank/DDBJ databases">
        <title>Pedobacter sp. nov., isolated from oil-contaminated soil.</title>
        <authorList>
            <person name="Le N.T.T."/>
        </authorList>
    </citation>
    <scope>NUCLEOTIDE SEQUENCE [LARGE SCALE GENOMIC DNA]</scope>
    <source>
        <strain evidence="20 21">VNH31</strain>
    </source>
</reference>
<dbReference type="InterPro" id="IPR000631">
    <property type="entry name" value="CARKD"/>
</dbReference>
<dbReference type="PANTHER" id="PTHR12592">
    <property type="entry name" value="ATP-DEPENDENT (S)-NAD(P)H-HYDRATE DEHYDRATASE FAMILY MEMBER"/>
    <property type="match status" value="1"/>
</dbReference>
<proteinExistence type="inferred from homology"/>
<evidence type="ECO:0000256" key="2">
    <source>
        <dbReference type="ARBA" id="ARBA00000909"/>
    </source>
</evidence>
<evidence type="ECO:0000313" key="21">
    <source>
        <dbReference type="Proteomes" id="UP001337681"/>
    </source>
</evidence>
<comment type="subunit">
    <text evidence="17">Homotetramer.</text>
</comment>
<feature type="domain" description="YjeF C-terminal" evidence="19">
    <location>
        <begin position="204"/>
        <end position="467"/>
    </location>
</feature>
<evidence type="ECO:0000256" key="8">
    <source>
        <dbReference type="ARBA" id="ARBA00022857"/>
    </source>
</evidence>
<dbReference type="Pfam" id="PF03853">
    <property type="entry name" value="YjeF_N"/>
    <property type="match status" value="1"/>
</dbReference>
<comment type="function">
    <text evidence="17">Catalyzes the dehydration of the S-form of NAD(P)HX at the expense of ADP, which is converted to AMP. Together with NAD(P)HX epimerase, which catalyzes the epimerization of the S- and R-forms, the enzyme allows the repair of both epimers of NAD(P)HX, a damaged form of NAD(P)H that is a result of enzymatic or heat-dependent hydration.</text>
</comment>
<keyword evidence="8 17" id="KW-0521">NADP</keyword>
<evidence type="ECO:0000256" key="4">
    <source>
        <dbReference type="ARBA" id="ARBA00009524"/>
    </source>
</evidence>